<gene>
    <name evidence="11" type="ORF">NTJ_06468</name>
</gene>
<evidence type="ECO:0000256" key="2">
    <source>
        <dbReference type="ARBA" id="ARBA00008685"/>
    </source>
</evidence>
<evidence type="ECO:0000256" key="9">
    <source>
        <dbReference type="SAM" id="Phobius"/>
    </source>
</evidence>
<keyword evidence="8" id="KW-0325">Glycoprotein</keyword>
<evidence type="ECO:0000256" key="5">
    <source>
        <dbReference type="ARBA" id="ARBA00022989"/>
    </source>
</evidence>
<reference evidence="11 12" key="1">
    <citation type="submission" date="2023-09" db="EMBL/GenBank/DDBJ databases">
        <title>Nesidiocoris tenuis whole genome shotgun sequence.</title>
        <authorList>
            <person name="Shibata T."/>
            <person name="Shimoda M."/>
            <person name="Kobayashi T."/>
            <person name="Uehara T."/>
        </authorList>
    </citation>
    <scope>NUCLEOTIDE SEQUENCE [LARGE SCALE GENOMIC DNA]</scope>
    <source>
        <strain evidence="11 12">Japan</strain>
    </source>
</reference>
<sequence>MLETDSINPQISHLAQDVMAKYMTDGMACVTLIIQTNGVDIFEIDDVKYSVLRISFNNTDDGDCDPELISKLGNAFSTYCKNYIVQISNPDCFFPTWNDANLEFVEQKHNPRVLFLPLVPNLANFTETLFSANETDMSADILVVEYAEGNSSDDWFVNIYTNNFYEHPSEPGRKGGILLDRWFPGIGFENETDLYPVKYQDLKGKVVKLYVVQYPPYCSNEPLDGTEVRLIKLFCEISNCTLVSTTDEHEWGVIHYENRTGTGCAGMVYMNTAQFCIGANYAWIVYWPYVEFSTAYLIGELTAIVPKPTLLAGWSTPFLPFPLTLWLAIVICLIISTCGLYRITTATYKYAPNFRKRLEENPKFFTIADSFFRSVGMIVLQQPTQLVTGSPVRHLFTSLEIIYLVITTCYAAELYDYLTVPRTNKPIENAHDLADANVVWMGNDIVYVFMIRNSEDPKLKKIVSNFKVYPEEKLITLAEQGGYGIAAEKLVGGHFVEFPFMTDKFIDLSIAMKEAYVQSPLFAFLSKGSPYLKRLNQIIGRMLNAGLWYRWEEDCAAKLLDYSKQQRLLMSTKKVSYPPKVLRVSDLEGAFYIYFIGVFFSVCLFAGELYADRKRPQVANSGDNGDSTVDFKTE</sequence>
<keyword evidence="12" id="KW-1185">Reference proteome</keyword>
<evidence type="ECO:0000256" key="4">
    <source>
        <dbReference type="ARBA" id="ARBA00022692"/>
    </source>
</evidence>
<feature type="transmembrane region" description="Helical" evidence="9">
    <location>
        <begin position="323"/>
        <end position="343"/>
    </location>
</feature>
<dbReference type="SUPFAM" id="SSF53850">
    <property type="entry name" value="Periplasmic binding protein-like II"/>
    <property type="match status" value="1"/>
</dbReference>
<evidence type="ECO:0000256" key="6">
    <source>
        <dbReference type="ARBA" id="ARBA00023136"/>
    </source>
</evidence>
<dbReference type="Gene3D" id="1.10.287.70">
    <property type="match status" value="1"/>
</dbReference>
<proteinExistence type="inferred from homology"/>
<name>A0ABN7AQT2_9HEMI</name>
<evidence type="ECO:0000256" key="7">
    <source>
        <dbReference type="ARBA" id="ARBA00023170"/>
    </source>
</evidence>
<dbReference type="EMBL" id="AP028912">
    <property type="protein sequence ID" value="BES93659.1"/>
    <property type="molecule type" value="Genomic_DNA"/>
</dbReference>
<evidence type="ECO:0000313" key="12">
    <source>
        <dbReference type="Proteomes" id="UP001307889"/>
    </source>
</evidence>
<keyword evidence="6 9" id="KW-0472">Membrane</keyword>
<dbReference type="PANTHER" id="PTHR42643">
    <property type="entry name" value="IONOTROPIC RECEPTOR 20A-RELATED"/>
    <property type="match status" value="1"/>
</dbReference>
<keyword evidence="4 9" id="KW-0812">Transmembrane</keyword>
<keyword evidence="5 9" id="KW-1133">Transmembrane helix</keyword>
<organism evidence="11 12">
    <name type="scientific">Nesidiocoris tenuis</name>
    <dbReference type="NCBI Taxonomy" id="355587"/>
    <lineage>
        <taxon>Eukaryota</taxon>
        <taxon>Metazoa</taxon>
        <taxon>Ecdysozoa</taxon>
        <taxon>Arthropoda</taxon>
        <taxon>Hexapoda</taxon>
        <taxon>Insecta</taxon>
        <taxon>Pterygota</taxon>
        <taxon>Neoptera</taxon>
        <taxon>Paraneoptera</taxon>
        <taxon>Hemiptera</taxon>
        <taxon>Heteroptera</taxon>
        <taxon>Panheteroptera</taxon>
        <taxon>Cimicomorpha</taxon>
        <taxon>Miridae</taxon>
        <taxon>Dicyphina</taxon>
        <taxon>Nesidiocoris</taxon>
    </lineage>
</organism>
<dbReference type="Proteomes" id="UP001307889">
    <property type="component" value="Chromosome 4"/>
</dbReference>
<dbReference type="Pfam" id="PF00060">
    <property type="entry name" value="Lig_chan"/>
    <property type="match status" value="1"/>
</dbReference>
<keyword evidence="3" id="KW-1003">Cell membrane</keyword>
<dbReference type="InterPro" id="IPR001320">
    <property type="entry name" value="Iontro_rcpt_C"/>
</dbReference>
<dbReference type="PANTHER" id="PTHR42643:SF40">
    <property type="entry name" value="IONOTROPIC RECEPTOR 41A-RELATED"/>
    <property type="match status" value="1"/>
</dbReference>
<evidence type="ECO:0000256" key="3">
    <source>
        <dbReference type="ARBA" id="ARBA00022475"/>
    </source>
</evidence>
<evidence type="ECO:0000256" key="8">
    <source>
        <dbReference type="ARBA" id="ARBA00023180"/>
    </source>
</evidence>
<comment type="subcellular location">
    <subcellularLocation>
        <location evidence="1">Cell membrane</location>
        <topology evidence="1">Multi-pass membrane protein</topology>
    </subcellularLocation>
</comment>
<feature type="transmembrane region" description="Helical" evidence="9">
    <location>
        <begin position="590"/>
        <end position="611"/>
    </location>
</feature>
<evidence type="ECO:0000313" key="11">
    <source>
        <dbReference type="EMBL" id="BES93659.1"/>
    </source>
</evidence>
<protein>
    <submittedName>
        <fullName evidence="11">Ligand-gated ion channel</fullName>
    </submittedName>
</protein>
<evidence type="ECO:0000259" key="10">
    <source>
        <dbReference type="Pfam" id="PF00060"/>
    </source>
</evidence>
<feature type="domain" description="Ionotropic glutamate receptor C-terminal" evidence="10">
    <location>
        <begin position="324"/>
        <end position="598"/>
    </location>
</feature>
<accession>A0ABN7AQT2</accession>
<comment type="similarity">
    <text evidence="2">Belongs to the glutamate-gated ion channel (TC 1.A.10.1) family.</text>
</comment>
<evidence type="ECO:0000256" key="1">
    <source>
        <dbReference type="ARBA" id="ARBA00004651"/>
    </source>
</evidence>
<dbReference type="InterPro" id="IPR052192">
    <property type="entry name" value="Insect_Ionotropic_Sensory_Rcpt"/>
</dbReference>
<keyword evidence="7" id="KW-0675">Receptor</keyword>